<evidence type="ECO:0000256" key="26">
    <source>
        <dbReference type="ARBA" id="ARBA00023180"/>
    </source>
</evidence>
<comment type="function">
    <text evidence="31">Catalyzes the reversible epimerization of D-ribulose 5-phosphate to D-xylulose 5-phosphate.</text>
</comment>
<dbReference type="PRINTS" id="PR00449">
    <property type="entry name" value="RASTRNSFRMNG"/>
</dbReference>
<keyword evidence="28" id="KW-0413">Isomerase</keyword>
<dbReference type="PROSITE" id="PS01186">
    <property type="entry name" value="EGF_2"/>
    <property type="match status" value="1"/>
</dbReference>
<comment type="cofactor">
    <cofactor evidence="6">
        <name>FAD</name>
        <dbReference type="ChEBI" id="CHEBI:57692"/>
    </cofactor>
</comment>
<dbReference type="NCBIfam" id="TIGR00231">
    <property type="entry name" value="small_GTP"/>
    <property type="match status" value="1"/>
</dbReference>
<name>A0AA39II68_9BILA</name>
<dbReference type="CDD" id="cd00154">
    <property type="entry name" value="Rab"/>
    <property type="match status" value="1"/>
</dbReference>
<dbReference type="CDD" id="cd00429">
    <property type="entry name" value="RPE"/>
    <property type="match status" value="1"/>
</dbReference>
<evidence type="ECO:0000256" key="14">
    <source>
        <dbReference type="ARBA" id="ARBA00022630"/>
    </source>
</evidence>
<keyword evidence="14" id="KW-0285">Flavoprotein</keyword>
<dbReference type="Gene3D" id="3.40.50.300">
    <property type="entry name" value="P-loop containing nucleotide triphosphate hydrolases"/>
    <property type="match status" value="1"/>
</dbReference>
<comment type="similarity">
    <text evidence="9">Belongs to the ribulose-phosphate 3-epimerase family.</text>
</comment>
<feature type="disulfide bond" evidence="32">
    <location>
        <begin position="211"/>
        <end position="220"/>
    </location>
</feature>
<comment type="cofactor">
    <cofactor evidence="4">
        <name>Zn(2+)</name>
        <dbReference type="ChEBI" id="CHEBI:29105"/>
    </cofactor>
</comment>
<feature type="domain" description="EGF-like" evidence="37">
    <location>
        <begin position="707"/>
        <end position="743"/>
    </location>
</feature>
<keyword evidence="27" id="KW-0464">Manganese</keyword>
<dbReference type="GO" id="GO:0004750">
    <property type="term" value="F:D-ribulose-phosphate 3-epimerase activity"/>
    <property type="evidence" value="ECO:0007669"/>
    <property type="project" value="UniProtKB-EC"/>
</dbReference>
<dbReference type="PROSITE" id="PS51421">
    <property type="entry name" value="RAS"/>
    <property type="match status" value="1"/>
</dbReference>
<dbReference type="SMART" id="SM00181">
    <property type="entry name" value="EGF"/>
    <property type="match status" value="17"/>
</dbReference>
<keyword evidence="40" id="KW-1185">Reference proteome</keyword>
<evidence type="ECO:0000256" key="30">
    <source>
        <dbReference type="ARBA" id="ARBA00023284"/>
    </source>
</evidence>
<dbReference type="Pfam" id="PF00834">
    <property type="entry name" value="Ribul_P_3_epim"/>
    <property type="match status" value="1"/>
</dbReference>
<comment type="catalytic activity">
    <reaction evidence="1">
        <text>D-ribulose 5-phosphate = D-xylulose 5-phosphate</text>
        <dbReference type="Rhea" id="RHEA:13677"/>
        <dbReference type="ChEBI" id="CHEBI:57737"/>
        <dbReference type="ChEBI" id="CHEBI:58121"/>
        <dbReference type="EC" id="5.1.3.1"/>
    </reaction>
</comment>
<comment type="caution">
    <text evidence="32">Lacks conserved residue(s) required for the propagation of feature annotation.</text>
</comment>
<keyword evidence="18" id="KW-0256">Endoplasmic reticulum</keyword>
<dbReference type="GO" id="GO:0005789">
    <property type="term" value="C:endoplasmic reticulum membrane"/>
    <property type="evidence" value="ECO:0007669"/>
    <property type="project" value="UniProtKB-SubCell"/>
</dbReference>
<dbReference type="InterPro" id="IPR011060">
    <property type="entry name" value="RibuloseP-bd_barrel"/>
</dbReference>
<keyword evidence="23" id="KW-0408">Iron</keyword>
<feature type="region of interest" description="Disordered" evidence="34">
    <location>
        <begin position="986"/>
        <end position="1024"/>
    </location>
</feature>
<dbReference type="SUPFAM" id="SSF110019">
    <property type="entry name" value="ERO1-like"/>
    <property type="match status" value="2"/>
</dbReference>
<dbReference type="PANTHER" id="PTHR24043:SF8">
    <property type="entry name" value="EGF-LIKE DOMAIN-CONTAINING PROTEIN"/>
    <property type="match status" value="1"/>
</dbReference>
<evidence type="ECO:0000256" key="35">
    <source>
        <dbReference type="SAM" id="Phobius"/>
    </source>
</evidence>
<dbReference type="InterPro" id="IPR027417">
    <property type="entry name" value="P-loop_NTPase"/>
</dbReference>
<evidence type="ECO:0000256" key="28">
    <source>
        <dbReference type="ARBA" id="ARBA00023235"/>
    </source>
</evidence>
<feature type="disulfide bond" evidence="32">
    <location>
        <begin position="601"/>
        <end position="610"/>
    </location>
</feature>
<sequence length="2416" mass="267139">MGILPNRVLVLVALAVLFASSGTAELRGEHVCTELEEREVMELEKYTKQVVLQTTESCLDITKGFKCPVRKIGERTSYRNVPTIKPVLVKKCCEGYIEGSKDTCIPKCSPACKRGECVAPNVCKCEEGYGGDACSKACPAGTWGAKCRESCDCKNGAGCDPVNGKCQCPDGFLGPRCESTCEEGSWGPGCANTCVCQNGGSCNPKTGECKCAPGFSGKLCLRKCDEGTHGQDCQYECRCENGAFCDAVNGKCTCLAGFTGDLCQDECPDGTYGERCESRCHCLNGNKCDKKSGKCLCVGFTGDKCEKPCPLGAYGEDCTKNCSCVNGAKCHPSNGSCVCGDGFKGELCDERICPAEKFGRNCEKSCACNINNTEMCHPTLGSCHCNAGFTGGACNTVCPMGWFGKDCNTKCDCETATGSMCDPVTGECLCAPGFKGKRCEERCQTGKFGLYCETDCNCANGAECDFKYGTCNCTQGWRGPTCSLPCWGNTFGLGCKSCDCLNGAGCNPVTGECICGAGRTGDRCEHVCPPGKYGIGCKLGCRCGRNAKCDPVNGQCECEEGWHGELCTSKCPDDKWGEQCDRDCDCSGQGTCNHSTGRCICKDGFSGGRCENKCPFGKFGPNCGASCADCASAEHCNLVTGECSACAPGKMGLQCEQSCPEGTWGEGCSQKCDCASGQACNNVDGTCECSIGHTGKRCDQDCPEGTWGFNCSQKCRKCKNNGFCSAIDGECKCQPGFQGETCQMKCPVGQWGANCLNNCTCASDRKQCDAVSGHCQCASGLKGDLCLDYCEVGFWGPDCINQCKCKSLSSDCSATTGECTCKPGYFGEFCDKICPEGQYGDYCKQSCGKCEDENMICDPVVGCCREGESFCGIARAEFVRANPSGIAWWPFILIVLGIVVLAFGSVTYYRSKWLKEKDPDLPTVTFHPEEHGYPGEDVDHTEFNNPLYNRKSVNDGGRVEKDLEALKLGFSKPNSRPHNEYESLDAYRDEPSTSSASEYHSYEVPDCKRKAQHDDEERPGNFYSVHPQLPFFEERLQMPFLKRTAPKESTQKKYAAKIVMVGSAGVGKTSILLRHDGQGFVTKISPTVGGSFITSRTKCEERDVELQIWDTAGQERFRSLVPLYLRNAVAAVLVFDLTNKNTFHDLSFWIEEVRRQTLGQEISFFILANKCDLTEQVAVSDHEINAFSEKYCAPFHLTSALSGKGIRTGIIAISKALLARDEKEKERLEAQRQAEVLKIEKESEFLDSEMASPVKAIICPSILNADLANLAAECQKLLAAGSDYLHLDVMDGHFVPNLTFGHPVVECLRAKLGQEPFFDVHLMVSKPEQWLEPMAKAGANQFTFHWEAVDAEGGDAAVELLIKKVKEAGLKVGLAIKPKTEVEKILKFADRIDTALIMTVEPGFGGQKFMGDMMDKVREIRRLHPCLDIQVDGGVSASNIEVCAEAGANMIVSGTGIVRAGDQKAVIEAMRTAVNKAFSNAFGRVRLTMLPRGVAALLFLALSVPFVEAQFTLGRPCFCKGPEGEAVDDCPCDGEASIDDLNNRRVFPILQRLLQKDFFRFYKVNMEKTCPFWADERQCGTTMCGIKNCDNEVPAALRRPTVVSVVRLNRESHMEILTLNRTIENNIRRVQVRPSSTPSSAEAKDVDDKPGCEEAISNQFDPLDASLSDENQAQLQQMDEEDNMNKFCDYDDEDSEDSHYVDLTKNPERYTGYTGNSAWKVWKSIYQENCFKPDPKFDKDFLMHPNTVGLCLEKRVFYRLMSGMHSAISISISSHNYKPAPVGFGSGTWFRNNKMFEKAFGTSVSAEGPERLKNVYFVYLLELRALMKAAPYLQQELFFTGNEEEDRETRKLVENLMEVVKSYRHQFDETEMFTGVESHARELREEFRQHFVNISRIMDCVECDKCRLWGKLQTHGMGTALKILFSDLPSSLFKSSEGNFIPSNFQLTRNEVVALFQSFGRYASSIFERGAAALLCLALSVAFVEAQFTLGRSCFCKGPEGEAVDECPCDGEASIDDFNNRRVFPILQRLLQKDFFRFYKVNMAKTCPFWPDERQCGLNKCGIDDCDHEVPPALKVSRVVSMGGSPSSTSLAEAKDADDKPGCKQTISNQFDPLDASLSDDNQAQLQHMDMHKFCDYEDSSDARYYDMAKNPERYTGYSGNSAWKVWKAIYEENCFKPENNSDLCLEKKVFQRLMSGMHSAISISISSHNYKPAPAGFGSGTWFRNNKMFEKAFGTSVSAEGPERLKNVYFVYLLELRALMKAAPYLQQELFFTGNEEEDRETRKLVENLMEVVNSYRHQFDETEMFTGVESHARELREEFRQHFVNISRIMDCVECDKCRLWGKLQTHGMGTALKILFSDLPSSLFKSSEGLKCEFTRNELVALFQSFGRYASSIREVEEFRKEATGDTYRRIEL</sequence>
<organism evidence="39 40">
    <name type="scientific">Steinernema hermaphroditum</name>
    <dbReference type="NCBI Taxonomy" id="289476"/>
    <lineage>
        <taxon>Eukaryota</taxon>
        <taxon>Metazoa</taxon>
        <taxon>Ecdysozoa</taxon>
        <taxon>Nematoda</taxon>
        <taxon>Chromadorea</taxon>
        <taxon>Rhabditida</taxon>
        <taxon>Tylenchina</taxon>
        <taxon>Panagrolaimomorpha</taxon>
        <taxon>Strongyloidoidea</taxon>
        <taxon>Steinernematidae</taxon>
        <taxon>Steinernema</taxon>
    </lineage>
</organism>
<dbReference type="InterPro" id="IPR000742">
    <property type="entry name" value="EGF"/>
</dbReference>
<evidence type="ECO:0000256" key="33">
    <source>
        <dbReference type="SAM" id="Coils"/>
    </source>
</evidence>
<dbReference type="GO" id="GO:0034975">
    <property type="term" value="P:protein folding in endoplasmic reticulum"/>
    <property type="evidence" value="ECO:0007669"/>
    <property type="project" value="InterPro"/>
</dbReference>
<evidence type="ECO:0000256" key="8">
    <source>
        <dbReference type="ARBA" id="ARBA00008277"/>
    </source>
</evidence>
<dbReference type="SUPFAM" id="SSF51366">
    <property type="entry name" value="Ribulose-phoshate binding barrel"/>
    <property type="match status" value="1"/>
</dbReference>
<dbReference type="PROSITE" id="PS51041">
    <property type="entry name" value="EMI"/>
    <property type="match status" value="1"/>
</dbReference>
<dbReference type="SMART" id="SM00261">
    <property type="entry name" value="FU"/>
    <property type="match status" value="4"/>
</dbReference>
<dbReference type="GO" id="GO:0046872">
    <property type="term" value="F:metal ion binding"/>
    <property type="evidence" value="ECO:0007669"/>
    <property type="project" value="UniProtKB-KW"/>
</dbReference>
<evidence type="ECO:0000313" key="40">
    <source>
        <dbReference type="Proteomes" id="UP001175271"/>
    </source>
</evidence>
<dbReference type="InterPro" id="IPR006212">
    <property type="entry name" value="Furin_repeat"/>
</dbReference>
<evidence type="ECO:0000259" key="38">
    <source>
        <dbReference type="PROSITE" id="PS51041"/>
    </source>
</evidence>
<evidence type="ECO:0000256" key="27">
    <source>
        <dbReference type="ARBA" id="ARBA00023211"/>
    </source>
</evidence>
<dbReference type="GO" id="GO:0015035">
    <property type="term" value="F:protein-disulfide reductase activity"/>
    <property type="evidence" value="ECO:0007669"/>
    <property type="project" value="InterPro"/>
</dbReference>
<dbReference type="PRINTS" id="PR00011">
    <property type="entry name" value="EGFLAMININ"/>
</dbReference>
<dbReference type="CDD" id="cd00055">
    <property type="entry name" value="EGF_Lam"/>
    <property type="match status" value="6"/>
</dbReference>
<evidence type="ECO:0000256" key="4">
    <source>
        <dbReference type="ARBA" id="ARBA00001947"/>
    </source>
</evidence>
<evidence type="ECO:0000256" key="7">
    <source>
        <dbReference type="ARBA" id="ARBA00004367"/>
    </source>
</evidence>
<dbReference type="GO" id="GO:0016972">
    <property type="term" value="F:thiol oxidase activity"/>
    <property type="evidence" value="ECO:0007669"/>
    <property type="project" value="InterPro"/>
</dbReference>
<comment type="subunit">
    <text evidence="10">Homodimer.</text>
</comment>
<evidence type="ECO:0000256" key="22">
    <source>
        <dbReference type="ARBA" id="ARBA00023002"/>
    </source>
</evidence>
<dbReference type="GO" id="GO:0003924">
    <property type="term" value="F:GTPase activity"/>
    <property type="evidence" value="ECO:0007669"/>
    <property type="project" value="InterPro"/>
</dbReference>
<evidence type="ECO:0000256" key="17">
    <source>
        <dbReference type="ARBA" id="ARBA00022737"/>
    </source>
</evidence>
<evidence type="ECO:0000256" key="18">
    <source>
        <dbReference type="ARBA" id="ARBA00022824"/>
    </source>
</evidence>
<dbReference type="GO" id="GO:0005525">
    <property type="term" value="F:GTP binding"/>
    <property type="evidence" value="ECO:0007669"/>
    <property type="project" value="InterPro"/>
</dbReference>
<feature type="signal peptide" evidence="36">
    <location>
        <begin position="1"/>
        <end position="24"/>
    </location>
</feature>
<proteinExistence type="inferred from homology"/>
<dbReference type="SMART" id="SM00173">
    <property type="entry name" value="RAS"/>
    <property type="match status" value="1"/>
</dbReference>
<feature type="disulfide bond" evidence="32">
    <location>
        <begin position="733"/>
        <end position="742"/>
    </location>
</feature>
<dbReference type="InterPro" id="IPR026019">
    <property type="entry name" value="Ribul_P_3_epim"/>
</dbReference>
<evidence type="ECO:0000256" key="36">
    <source>
        <dbReference type="SAM" id="SignalP"/>
    </source>
</evidence>
<evidence type="ECO:0000256" key="6">
    <source>
        <dbReference type="ARBA" id="ARBA00001974"/>
    </source>
</evidence>
<comment type="subcellular location">
    <subcellularLocation>
        <location evidence="7">Endoplasmic reticulum membrane</location>
        <topology evidence="7">Peripheral membrane protein</topology>
        <orientation evidence="7">Lumenal side</orientation>
    </subcellularLocation>
</comment>
<dbReference type="InterPro" id="IPR011489">
    <property type="entry name" value="EMI_domain"/>
</dbReference>
<dbReference type="FunFam" id="3.20.20.70:FF:000191">
    <property type="entry name" value="ribulose-phosphate 3-epimerase isoform X2"/>
    <property type="match status" value="1"/>
</dbReference>
<feature type="disulfide bond" evidence="32">
    <location>
        <begin position="168"/>
        <end position="177"/>
    </location>
</feature>
<evidence type="ECO:0000256" key="25">
    <source>
        <dbReference type="ARBA" id="ARBA00023157"/>
    </source>
</evidence>
<feature type="domain" description="EGF-like" evidence="37">
    <location>
        <begin position="576"/>
        <end position="611"/>
    </location>
</feature>
<dbReference type="Proteomes" id="UP001175271">
    <property type="component" value="Unassembled WGS sequence"/>
</dbReference>
<evidence type="ECO:0000256" key="16">
    <source>
        <dbReference type="ARBA" id="ARBA00022729"/>
    </source>
</evidence>
<dbReference type="InterPro" id="IPR005225">
    <property type="entry name" value="Small_GTP-bd"/>
</dbReference>
<evidence type="ECO:0000256" key="20">
    <source>
        <dbReference type="ARBA" id="ARBA00022833"/>
    </source>
</evidence>
<dbReference type="GO" id="GO:0006098">
    <property type="term" value="P:pentose-phosphate shunt"/>
    <property type="evidence" value="ECO:0007669"/>
    <property type="project" value="InterPro"/>
</dbReference>
<evidence type="ECO:0000256" key="24">
    <source>
        <dbReference type="ARBA" id="ARBA00023136"/>
    </source>
</evidence>
<keyword evidence="30" id="KW-0676">Redox-active center</keyword>
<dbReference type="FunFam" id="2.170.300.10:FF:000041">
    <property type="entry name" value="Tyrosine protein kinase receptor tie-1, putative"/>
    <property type="match status" value="3"/>
</dbReference>
<dbReference type="Gene3D" id="2.170.300.10">
    <property type="entry name" value="Tie2 ligand-binding domain superfamily"/>
    <property type="match status" value="6"/>
</dbReference>
<keyword evidence="33" id="KW-0175">Coiled coil</keyword>
<feature type="compositionally biased region" description="Basic and acidic residues" evidence="34">
    <location>
        <begin position="1642"/>
        <end position="1652"/>
    </location>
</feature>
<dbReference type="Pfam" id="PF00071">
    <property type="entry name" value="Ras"/>
    <property type="match status" value="1"/>
</dbReference>
<dbReference type="FunFam" id="3.40.50.300:FF:001462">
    <property type="entry name" value="Small GTP-binding protein, putative"/>
    <property type="match status" value="1"/>
</dbReference>
<dbReference type="Gene3D" id="3.20.20.70">
    <property type="entry name" value="Aldolase class I"/>
    <property type="match status" value="1"/>
</dbReference>
<dbReference type="InterPro" id="IPR000056">
    <property type="entry name" value="Ribul_P_3_epim-like"/>
</dbReference>
<keyword evidence="22" id="KW-0560">Oxidoreductase</keyword>
<keyword evidence="17" id="KW-0677">Repeat</keyword>
<comment type="cofactor">
    <cofactor evidence="2">
        <name>Mn(2+)</name>
        <dbReference type="ChEBI" id="CHEBI:29035"/>
    </cofactor>
</comment>
<feature type="compositionally biased region" description="Basic and acidic residues" evidence="34">
    <location>
        <begin position="2093"/>
        <end position="2102"/>
    </location>
</feature>
<keyword evidence="26" id="KW-0325">Glycoprotein</keyword>
<feature type="region of interest" description="Disordered" evidence="34">
    <location>
        <begin position="2082"/>
        <end position="2102"/>
    </location>
</feature>
<dbReference type="PANTHER" id="PTHR24043">
    <property type="entry name" value="SCAVENGER RECEPTOR CLASS F"/>
    <property type="match status" value="1"/>
</dbReference>
<dbReference type="HAMAP" id="MF_02227">
    <property type="entry name" value="RPE"/>
    <property type="match status" value="1"/>
</dbReference>
<keyword evidence="35" id="KW-0812">Transmembrane</keyword>
<evidence type="ECO:0000256" key="29">
    <source>
        <dbReference type="ARBA" id="ARBA00023277"/>
    </source>
</evidence>
<dbReference type="PROSITE" id="PS50026">
    <property type="entry name" value="EGF_3"/>
    <property type="match status" value="6"/>
</dbReference>
<feature type="domain" description="EMI" evidence="38">
    <location>
        <begin position="28"/>
        <end position="106"/>
    </location>
</feature>
<dbReference type="PROSITE" id="PS00022">
    <property type="entry name" value="EGF_1"/>
    <property type="match status" value="9"/>
</dbReference>
<feature type="transmembrane region" description="Helical" evidence="35">
    <location>
        <begin position="887"/>
        <end position="909"/>
    </location>
</feature>
<dbReference type="InterPro" id="IPR013785">
    <property type="entry name" value="Aldolase_TIM"/>
</dbReference>
<dbReference type="GO" id="GO:0071949">
    <property type="term" value="F:FAD binding"/>
    <property type="evidence" value="ECO:0007669"/>
    <property type="project" value="InterPro"/>
</dbReference>
<dbReference type="GO" id="GO:0005975">
    <property type="term" value="P:carbohydrate metabolic process"/>
    <property type="evidence" value="ECO:0007669"/>
    <property type="project" value="InterPro"/>
</dbReference>
<comment type="caution">
    <text evidence="39">The sequence shown here is derived from an EMBL/GenBank/DDBJ whole genome shotgun (WGS) entry which is preliminary data.</text>
</comment>
<protein>
    <recommendedName>
        <fullName evidence="11">ribulose-phosphate 3-epimerase</fullName>
        <ecNumber evidence="11">5.1.3.1</ecNumber>
    </recommendedName>
</protein>
<feature type="coiled-coil region" evidence="33">
    <location>
        <begin position="1211"/>
        <end position="1240"/>
    </location>
</feature>
<dbReference type="InterPro" id="IPR002049">
    <property type="entry name" value="LE_dom"/>
</dbReference>
<comment type="cofactor">
    <cofactor evidence="3">
        <name>Co(2+)</name>
        <dbReference type="ChEBI" id="CHEBI:48828"/>
    </cofactor>
</comment>
<dbReference type="EMBL" id="JAUCMV010000001">
    <property type="protein sequence ID" value="KAK0424810.1"/>
    <property type="molecule type" value="Genomic_DNA"/>
</dbReference>
<evidence type="ECO:0000256" key="15">
    <source>
        <dbReference type="ARBA" id="ARBA00022723"/>
    </source>
</evidence>
<feature type="disulfide bond" evidence="32">
    <location>
        <begin position="339"/>
        <end position="348"/>
    </location>
</feature>
<dbReference type="FunFam" id="2.170.300.10:FF:000002">
    <property type="entry name" value="Multiple epidermal growth factor-like domains 10"/>
    <property type="match status" value="1"/>
</dbReference>
<gene>
    <name evidence="39" type="ORF">QR680_008866</name>
</gene>
<evidence type="ECO:0000256" key="31">
    <source>
        <dbReference type="ARBA" id="ARBA00057323"/>
    </source>
</evidence>
<evidence type="ECO:0000256" key="34">
    <source>
        <dbReference type="SAM" id="MobiDB-lite"/>
    </source>
</evidence>
<feature type="compositionally biased region" description="Basic and acidic residues" evidence="34">
    <location>
        <begin position="1000"/>
        <end position="1019"/>
    </location>
</feature>
<feature type="domain" description="EGF-like" evidence="37">
    <location>
        <begin position="229"/>
        <end position="264"/>
    </location>
</feature>
<dbReference type="InterPro" id="IPR042635">
    <property type="entry name" value="MEGF10/SREC1/2-like"/>
</dbReference>
<keyword evidence="35" id="KW-1133">Transmembrane helix</keyword>
<dbReference type="SMART" id="SM00174">
    <property type="entry name" value="RHO"/>
    <property type="match status" value="1"/>
</dbReference>
<evidence type="ECO:0000259" key="37">
    <source>
        <dbReference type="PROSITE" id="PS50026"/>
    </source>
</evidence>
<evidence type="ECO:0000256" key="2">
    <source>
        <dbReference type="ARBA" id="ARBA00001936"/>
    </source>
</evidence>
<dbReference type="SMART" id="SM00177">
    <property type="entry name" value="ARF"/>
    <property type="match status" value="1"/>
</dbReference>
<feature type="domain" description="EGF-like" evidence="37">
    <location>
        <begin position="314"/>
        <end position="349"/>
    </location>
</feature>
<evidence type="ECO:0000256" key="5">
    <source>
        <dbReference type="ARBA" id="ARBA00001954"/>
    </source>
</evidence>
<comment type="cofactor">
    <cofactor evidence="5">
        <name>Fe(2+)</name>
        <dbReference type="ChEBI" id="CHEBI:29033"/>
    </cofactor>
</comment>
<dbReference type="PROSITE" id="PS01086">
    <property type="entry name" value="RIBUL_P_3_EPIMER_2"/>
    <property type="match status" value="1"/>
</dbReference>
<evidence type="ECO:0000256" key="11">
    <source>
        <dbReference type="ARBA" id="ARBA00013188"/>
    </source>
</evidence>
<dbReference type="SUPFAM" id="SSF52540">
    <property type="entry name" value="P-loop containing nucleoside triphosphate hydrolases"/>
    <property type="match status" value="1"/>
</dbReference>
<keyword evidence="12" id="KW-0813">Transport</keyword>
<dbReference type="SMART" id="SM00180">
    <property type="entry name" value="EGF_Lam"/>
    <property type="match status" value="15"/>
</dbReference>
<keyword evidence="16 36" id="KW-0732">Signal</keyword>
<dbReference type="PROSITE" id="PS01085">
    <property type="entry name" value="RIBUL_P_3_EPIMER_1"/>
    <property type="match status" value="1"/>
</dbReference>
<comment type="similarity">
    <text evidence="8">Belongs to the EROs family.</text>
</comment>
<dbReference type="Pfam" id="PF04137">
    <property type="entry name" value="ERO1"/>
    <property type="match status" value="2"/>
</dbReference>
<feature type="domain" description="EGF-like" evidence="37">
    <location>
        <begin position="191"/>
        <end position="221"/>
    </location>
</feature>
<evidence type="ECO:0000256" key="9">
    <source>
        <dbReference type="ARBA" id="ARBA00009541"/>
    </source>
</evidence>
<dbReference type="NCBIfam" id="NF004076">
    <property type="entry name" value="PRK05581.1-4"/>
    <property type="match status" value="1"/>
</dbReference>
<keyword evidence="19" id="KW-0274">FAD</keyword>
<evidence type="ECO:0000256" key="13">
    <source>
        <dbReference type="ARBA" id="ARBA00022536"/>
    </source>
</evidence>
<dbReference type="SMART" id="SM00176">
    <property type="entry name" value="RAN"/>
    <property type="match status" value="1"/>
</dbReference>
<evidence type="ECO:0000256" key="1">
    <source>
        <dbReference type="ARBA" id="ARBA00001782"/>
    </source>
</evidence>
<accession>A0AA39II68</accession>
<evidence type="ECO:0000313" key="39">
    <source>
        <dbReference type="EMBL" id="KAK0424810.1"/>
    </source>
</evidence>
<evidence type="ECO:0000256" key="23">
    <source>
        <dbReference type="ARBA" id="ARBA00023004"/>
    </source>
</evidence>
<dbReference type="GO" id="GO:0005044">
    <property type="term" value="F:scavenger receptor activity"/>
    <property type="evidence" value="ECO:0007669"/>
    <property type="project" value="InterPro"/>
</dbReference>
<evidence type="ECO:0000256" key="19">
    <source>
        <dbReference type="ARBA" id="ARBA00022827"/>
    </source>
</evidence>
<dbReference type="Pfam" id="PF00053">
    <property type="entry name" value="EGF_laminin"/>
    <property type="match status" value="2"/>
</dbReference>
<evidence type="ECO:0000256" key="12">
    <source>
        <dbReference type="ARBA" id="ARBA00022448"/>
    </source>
</evidence>
<keyword evidence="21" id="KW-0249">Electron transport</keyword>
<keyword evidence="15" id="KW-0479">Metal-binding</keyword>
<dbReference type="SMART" id="SM00175">
    <property type="entry name" value="RAB"/>
    <property type="match status" value="1"/>
</dbReference>
<dbReference type="PROSITE" id="PS51419">
    <property type="entry name" value="RAB"/>
    <property type="match status" value="1"/>
</dbReference>
<reference evidence="39" key="1">
    <citation type="submission" date="2023-06" db="EMBL/GenBank/DDBJ databases">
        <title>Genomic analysis of the entomopathogenic nematode Steinernema hermaphroditum.</title>
        <authorList>
            <person name="Schwarz E.M."/>
            <person name="Heppert J.K."/>
            <person name="Baniya A."/>
            <person name="Schwartz H.T."/>
            <person name="Tan C.-H."/>
            <person name="Antoshechkin I."/>
            <person name="Sternberg P.W."/>
            <person name="Goodrich-Blair H."/>
            <person name="Dillman A.R."/>
        </authorList>
    </citation>
    <scope>NUCLEOTIDE SEQUENCE</scope>
    <source>
        <strain evidence="39">PS9179</strain>
        <tissue evidence="39">Whole animal</tissue>
    </source>
</reference>
<dbReference type="InterPro" id="IPR037192">
    <property type="entry name" value="ERO1-like_sf"/>
</dbReference>
<dbReference type="InterPro" id="IPR007266">
    <property type="entry name" value="Ero1"/>
</dbReference>
<dbReference type="EC" id="5.1.3.1" evidence="11"/>
<keyword evidence="29" id="KW-0119">Carbohydrate metabolism</keyword>
<feature type="domain" description="EGF-like" evidence="37">
    <location>
        <begin position="148"/>
        <end position="178"/>
    </location>
</feature>
<keyword evidence="25 32" id="KW-1015">Disulfide bond</keyword>
<evidence type="ECO:0000256" key="10">
    <source>
        <dbReference type="ARBA" id="ARBA00011738"/>
    </source>
</evidence>
<feature type="region of interest" description="Disordered" evidence="34">
    <location>
        <begin position="1629"/>
        <end position="1655"/>
    </location>
</feature>
<keyword evidence="24 35" id="KW-0472">Membrane</keyword>
<keyword evidence="20" id="KW-0862">Zinc</keyword>
<feature type="chain" id="PRO_5041295340" description="ribulose-phosphate 3-epimerase" evidence="36">
    <location>
        <begin position="25"/>
        <end position="2416"/>
    </location>
</feature>
<keyword evidence="13 32" id="KW-0245">EGF-like domain</keyword>
<feature type="disulfide bond" evidence="32">
    <location>
        <begin position="254"/>
        <end position="263"/>
    </location>
</feature>
<evidence type="ECO:0000256" key="32">
    <source>
        <dbReference type="PROSITE-ProRule" id="PRU00076"/>
    </source>
</evidence>
<evidence type="ECO:0000256" key="3">
    <source>
        <dbReference type="ARBA" id="ARBA00001941"/>
    </source>
</evidence>
<dbReference type="InterPro" id="IPR001806">
    <property type="entry name" value="Small_GTPase"/>
</dbReference>
<evidence type="ECO:0000256" key="21">
    <source>
        <dbReference type="ARBA" id="ARBA00022982"/>
    </source>
</evidence>